<dbReference type="KEGG" id="scd:Spica_1997"/>
<keyword evidence="2" id="KW-1185">Reference proteome</keyword>
<dbReference type="STRING" id="744872.Spica_1997"/>
<sequence>MLLAGVFYGGLWVYGRSVSLIHVPTELASSLSPWWAGFKKQVVVQGSIEQAPWYLRLSNRDRSFIEVRPFNVERKGLITGNSLFPQKDIQDIYIMDPYVFLVPYQSEGETGLQAITNTMVHTINNKSLADWLAKIYSPGPFVILINGGNDDDFFAFLTVLYSGLSADKGDSLPQLFVQAYETKDPTVLGFAQGSTVTFDLTSPFFSSGPGRVLLTALADLQDAGYMPSQWQYYTQGDLENQMDIVKETMVLFGPYSYKKTNYTTRLLAWRVKLVTDIQGAKPLFPLRLINLSPFGNHILKTDTALFDYMKTKEALRTLNEKTPFLAISFDAPLLNRDHRMFLDSIIRSTVVPCNIGTEKTSTLRAEWLSAFRALLKNQAKK</sequence>
<dbReference type="Proteomes" id="UP000000503">
    <property type="component" value="Chromosome"/>
</dbReference>
<reference evidence="2" key="1">
    <citation type="journal article" date="2013" name="Stand. Genomic Sci.">
        <title>Genome sequence of the thermophilic fresh-water bacterium Spirochaeta caldaria type strain (H1(T)), reclassification of Spirochaeta caldaria, Spirochaeta stenostrepta, and Spirochaeta zuelzerae in the genus Treponema as Treponema caldaria comb. nov., Treponema stenostrepta comb. nov., and Treponema zuelzerae comb. nov., and emendation of the genus Treponema.</title>
        <authorList>
            <person name="Abt B."/>
            <person name="Goker M."/>
            <person name="Scheuner C."/>
            <person name="Han C."/>
            <person name="Lu M."/>
            <person name="Misra M."/>
            <person name="Lapidus A."/>
            <person name="Nolan M."/>
            <person name="Lucas S."/>
            <person name="Hammon N."/>
            <person name="Deshpande S."/>
            <person name="Cheng J.F."/>
            <person name="Tapia R."/>
            <person name="Goodwin L.A."/>
            <person name="Pitluck S."/>
            <person name="Liolios K."/>
            <person name="Pagani I."/>
            <person name="Ivanova N."/>
            <person name="Mavromatis K."/>
            <person name="Mikhailova N."/>
            <person name="Huntemann M."/>
            <person name="Pati A."/>
            <person name="Chen A."/>
            <person name="Palaniappan K."/>
            <person name="Land M."/>
            <person name="Hauser L."/>
            <person name="Jeffries C.D."/>
            <person name="Rohde M."/>
            <person name="Spring S."/>
            <person name="Gronow S."/>
            <person name="Detter J.C."/>
            <person name="Bristow J."/>
            <person name="Eisen J.A."/>
            <person name="Markowitz V."/>
            <person name="Hugenholtz P."/>
            <person name="Kyrpides N.C."/>
            <person name="Woyke T."/>
            <person name="Klenk H.P."/>
        </authorList>
    </citation>
    <scope>NUCLEOTIDE SEQUENCE</scope>
    <source>
        <strain evidence="2">ATCC 51460 / DSM 7334 / H1</strain>
    </source>
</reference>
<gene>
    <name evidence="1" type="ordered locus">Spica_1997</name>
</gene>
<accession>F8EXW1</accession>
<dbReference type="AlphaFoldDB" id="F8EXW1"/>
<protein>
    <submittedName>
        <fullName evidence="1">Uncharacterized protein</fullName>
    </submittedName>
</protein>
<dbReference type="EMBL" id="CP002868">
    <property type="protein sequence ID" value="AEJ20125.1"/>
    <property type="molecule type" value="Genomic_DNA"/>
</dbReference>
<name>F8EXW1_GRAC1</name>
<evidence type="ECO:0000313" key="2">
    <source>
        <dbReference type="Proteomes" id="UP000000503"/>
    </source>
</evidence>
<organism evidence="1 2">
    <name type="scientific">Gracilinema caldarium (strain ATCC 51460 / DSM 7334 / H1)</name>
    <name type="common">Treponema caldarium</name>
    <dbReference type="NCBI Taxonomy" id="744872"/>
    <lineage>
        <taxon>Bacteria</taxon>
        <taxon>Pseudomonadati</taxon>
        <taxon>Spirochaetota</taxon>
        <taxon>Spirochaetia</taxon>
        <taxon>Spirochaetales</taxon>
        <taxon>Breznakiellaceae</taxon>
        <taxon>Gracilinema</taxon>
    </lineage>
</organism>
<evidence type="ECO:0000313" key="1">
    <source>
        <dbReference type="EMBL" id="AEJ20125.1"/>
    </source>
</evidence>
<proteinExistence type="predicted"/>
<dbReference type="HOGENOM" id="CLU_725488_0_0_12"/>